<dbReference type="PANTHER" id="PTHR48438">
    <property type="entry name" value="ALPHA-(1,3)-FUCOSYLTRANSFERASE C-RELATED"/>
    <property type="match status" value="1"/>
</dbReference>
<dbReference type="SUPFAM" id="SSF53756">
    <property type="entry name" value="UDP-Glycosyltransferase/glycogen phosphorylase"/>
    <property type="match status" value="1"/>
</dbReference>
<keyword evidence="7" id="KW-0735">Signal-anchor</keyword>
<dbReference type="Pfam" id="PF00852">
    <property type="entry name" value="Glyco_transf_10"/>
    <property type="match status" value="1"/>
</dbReference>
<sequence length="424" mass="51073">MKIIPSKKSRMCQSKRLIKFCDVIIIKNLVYVTFIIFMITMCFFLNMMIKESEEVLEDRVMRLPTDLKYILFWRKDTDLVNDIYQKYRYKLLEGQSLFINQKCKYINCFITYDKNLLRHNPRNFDAVVFNVKEIDNVKQKYLKLPRSPDQLYIFNSMDSSELFPVCLPVYDNFFNLTWTYRLDSNIPNPFFDIYDSNKSLIGPKTEIDWLINMKHTDQYKNITRKKTKAVAWVVNKCRSITKHNQLIMDLVEELGGYNLTVDIFGHCGATKCPNNDTLNCYKIIERDYYFNLVLEDSVAIDHITERMALAMMHYSIPLVKGGKEYERYLPPGSYININNQTLKELGAIIDYLIRNPDIYEYFFDWKQYYSYKVRPKDYVCDLCEFLNRNNDRRMIQGFREWWNPFYFVECHQKKMFDMFNINYD</sequence>
<feature type="domain" description="Fucosyltransferase C-terminal" evidence="13">
    <location>
        <begin position="224"/>
        <end position="401"/>
    </location>
</feature>
<evidence type="ECO:0000256" key="1">
    <source>
        <dbReference type="ARBA" id="ARBA00004447"/>
    </source>
</evidence>
<comment type="pathway">
    <text evidence="2">Protein modification; protein glycosylation.</text>
</comment>
<dbReference type="RefSeq" id="XP_013171508.1">
    <property type="nucleotide sequence ID" value="XM_013316054.1"/>
</dbReference>
<dbReference type="InterPro" id="IPR038577">
    <property type="entry name" value="GT10-like_C_sf"/>
</dbReference>
<keyword evidence="11" id="KW-0325">Glycoprotein</keyword>
<keyword evidence="6 12" id="KW-0812">Transmembrane</keyword>
<keyword evidence="9 12" id="KW-0333">Golgi apparatus</keyword>
<feature type="transmembrane region" description="Helical" evidence="12">
    <location>
        <begin position="20"/>
        <end position="49"/>
    </location>
</feature>
<evidence type="ECO:0000259" key="14">
    <source>
        <dbReference type="Pfam" id="PF17039"/>
    </source>
</evidence>
<dbReference type="GeneID" id="106120686"/>
<protein>
    <recommendedName>
        <fullName evidence="12">Fucosyltransferase</fullName>
        <ecNumber evidence="12">2.4.1.-</ecNumber>
    </recommendedName>
</protein>
<dbReference type="InterPro" id="IPR001503">
    <property type="entry name" value="Glyco_trans_10"/>
</dbReference>
<gene>
    <name evidence="15" type="primary">LOC106120686</name>
</gene>
<comment type="subcellular location">
    <subcellularLocation>
        <location evidence="1 12">Golgi apparatus</location>
        <location evidence="1 12">Golgi stack membrane</location>
        <topology evidence="1 12">Single-pass type II membrane protein</topology>
    </subcellularLocation>
</comment>
<organism evidence="15">
    <name type="scientific">Papilio xuthus</name>
    <name type="common">Asian swallowtail butterfly</name>
    <dbReference type="NCBI Taxonomy" id="66420"/>
    <lineage>
        <taxon>Eukaryota</taxon>
        <taxon>Metazoa</taxon>
        <taxon>Ecdysozoa</taxon>
        <taxon>Arthropoda</taxon>
        <taxon>Hexapoda</taxon>
        <taxon>Insecta</taxon>
        <taxon>Pterygota</taxon>
        <taxon>Neoptera</taxon>
        <taxon>Endopterygota</taxon>
        <taxon>Lepidoptera</taxon>
        <taxon>Glossata</taxon>
        <taxon>Ditrysia</taxon>
        <taxon>Papilionoidea</taxon>
        <taxon>Papilionidae</taxon>
        <taxon>Papilioninae</taxon>
        <taxon>Papilio</taxon>
    </lineage>
</organism>
<evidence type="ECO:0000256" key="5">
    <source>
        <dbReference type="ARBA" id="ARBA00022679"/>
    </source>
</evidence>
<dbReference type="GO" id="GO:0008417">
    <property type="term" value="F:fucosyltransferase activity"/>
    <property type="evidence" value="ECO:0007669"/>
    <property type="project" value="InterPro"/>
</dbReference>
<evidence type="ECO:0000256" key="3">
    <source>
        <dbReference type="ARBA" id="ARBA00008919"/>
    </source>
</evidence>
<dbReference type="Gene3D" id="3.40.50.11660">
    <property type="entry name" value="Glycosyl transferase family 10, C-terminal domain"/>
    <property type="match status" value="1"/>
</dbReference>
<name>A0AAJ6ZFH5_PAPXU</name>
<evidence type="ECO:0000256" key="2">
    <source>
        <dbReference type="ARBA" id="ARBA00004922"/>
    </source>
</evidence>
<evidence type="ECO:0000256" key="7">
    <source>
        <dbReference type="ARBA" id="ARBA00022968"/>
    </source>
</evidence>
<evidence type="ECO:0000313" key="15">
    <source>
        <dbReference type="RefSeq" id="XP_013171508.1"/>
    </source>
</evidence>
<evidence type="ECO:0000256" key="9">
    <source>
        <dbReference type="ARBA" id="ARBA00023034"/>
    </source>
</evidence>
<accession>A0AAJ6ZFH5</accession>
<dbReference type="AlphaFoldDB" id="A0AAJ6ZFH5"/>
<dbReference type="InterPro" id="IPR055270">
    <property type="entry name" value="Glyco_tran_10_C"/>
</dbReference>
<keyword evidence="8 12" id="KW-1133">Transmembrane helix</keyword>
<dbReference type="GO" id="GO:0032580">
    <property type="term" value="C:Golgi cisterna membrane"/>
    <property type="evidence" value="ECO:0007669"/>
    <property type="project" value="UniProtKB-SubCell"/>
</dbReference>
<proteinExistence type="inferred from homology"/>
<evidence type="ECO:0000256" key="8">
    <source>
        <dbReference type="ARBA" id="ARBA00022989"/>
    </source>
</evidence>
<dbReference type="KEGG" id="pxu:106120686"/>
<evidence type="ECO:0000256" key="6">
    <source>
        <dbReference type="ARBA" id="ARBA00022692"/>
    </source>
</evidence>
<keyword evidence="4 12" id="KW-0328">Glycosyltransferase</keyword>
<keyword evidence="10 12" id="KW-0472">Membrane</keyword>
<evidence type="ECO:0000256" key="11">
    <source>
        <dbReference type="ARBA" id="ARBA00023180"/>
    </source>
</evidence>
<evidence type="ECO:0000256" key="4">
    <source>
        <dbReference type="ARBA" id="ARBA00022676"/>
    </source>
</evidence>
<keyword evidence="5 12" id="KW-0808">Transferase</keyword>
<dbReference type="PANTHER" id="PTHR48438:SF1">
    <property type="entry name" value="ALPHA-(1,3)-FUCOSYLTRANSFERASE C-RELATED"/>
    <property type="match status" value="1"/>
</dbReference>
<reference evidence="15" key="1">
    <citation type="submission" date="2025-08" db="UniProtKB">
        <authorList>
            <consortium name="RefSeq"/>
        </authorList>
    </citation>
    <scope>IDENTIFICATION</scope>
</reference>
<evidence type="ECO:0000259" key="13">
    <source>
        <dbReference type="Pfam" id="PF00852"/>
    </source>
</evidence>
<evidence type="ECO:0000256" key="10">
    <source>
        <dbReference type="ARBA" id="ARBA00023136"/>
    </source>
</evidence>
<dbReference type="EC" id="2.4.1.-" evidence="12"/>
<comment type="similarity">
    <text evidence="3 12">Belongs to the glycosyltransferase 10 family.</text>
</comment>
<dbReference type="Proteomes" id="UP000694872">
    <property type="component" value="Unplaced"/>
</dbReference>
<dbReference type="InterPro" id="IPR031481">
    <property type="entry name" value="Glyco_tran_10_N"/>
</dbReference>
<feature type="domain" description="Fucosyltransferase N-terminal" evidence="14">
    <location>
        <begin position="68"/>
        <end position="190"/>
    </location>
</feature>
<evidence type="ECO:0000256" key="12">
    <source>
        <dbReference type="RuleBase" id="RU003832"/>
    </source>
</evidence>
<dbReference type="Pfam" id="PF17039">
    <property type="entry name" value="Glyco_tran_10_N"/>
    <property type="match status" value="1"/>
</dbReference>